<proteinExistence type="predicted"/>
<dbReference type="EMBL" id="SWFS01000222">
    <property type="protein sequence ID" value="KAA8913683.1"/>
    <property type="molecule type" value="Genomic_DNA"/>
</dbReference>
<evidence type="ECO:0000313" key="3">
    <source>
        <dbReference type="Proteomes" id="UP000761534"/>
    </source>
</evidence>
<feature type="region of interest" description="Disordered" evidence="1">
    <location>
        <begin position="1"/>
        <end position="31"/>
    </location>
</feature>
<evidence type="ECO:0000256" key="1">
    <source>
        <dbReference type="SAM" id="MobiDB-lite"/>
    </source>
</evidence>
<gene>
    <name evidence="2" type="ORF">TRICI_003141</name>
</gene>
<feature type="compositionally biased region" description="Acidic residues" evidence="1">
    <location>
        <begin position="13"/>
        <end position="27"/>
    </location>
</feature>
<accession>A0A642V3Y9</accession>
<comment type="caution">
    <text evidence="2">The sequence shown here is derived from an EMBL/GenBank/DDBJ whole genome shotgun (WGS) entry which is preliminary data.</text>
</comment>
<sequence>MVRGEDYKTQLIENDEERVDGDDDGDGSSEPVLEGVINAIVTVLGVGDCAHPKCGGEGGGPVAVHEEHVACIKEEDPDEDVGKDAADDALVVRVPMKGQGAVPEKGVEEPCARHAHDGHVDEPPAGDWPDGVGGLSVVVVHDVCSVDDHNHPRDDIMEAALELAKEKGPQRLQQLIRGENVAHVLGGVPDGAVTGPELEQIQQLEHSLQKPVVLQLALGSGEVRQPVVALLADHVVECGPHAQHVCDRRK</sequence>
<protein>
    <submittedName>
        <fullName evidence="2">Uncharacterized protein</fullName>
    </submittedName>
</protein>
<reference evidence="2" key="1">
    <citation type="journal article" date="2019" name="G3 (Bethesda)">
        <title>Genome Assemblies of Two Rare Opportunistic Yeast Pathogens: Diutina rugosa (syn. Candida rugosa) and Trichomonascus ciferrii (syn. Candida ciferrii).</title>
        <authorList>
            <person name="Mixao V."/>
            <person name="Saus E."/>
            <person name="Hansen A.P."/>
            <person name="Lass-Florl C."/>
            <person name="Gabaldon T."/>
        </authorList>
    </citation>
    <scope>NUCLEOTIDE SEQUENCE</scope>
    <source>
        <strain evidence="2">CBS 4856</strain>
    </source>
</reference>
<name>A0A642V3Y9_9ASCO</name>
<organism evidence="2 3">
    <name type="scientific">Trichomonascus ciferrii</name>
    <dbReference type="NCBI Taxonomy" id="44093"/>
    <lineage>
        <taxon>Eukaryota</taxon>
        <taxon>Fungi</taxon>
        <taxon>Dikarya</taxon>
        <taxon>Ascomycota</taxon>
        <taxon>Saccharomycotina</taxon>
        <taxon>Dipodascomycetes</taxon>
        <taxon>Dipodascales</taxon>
        <taxon>Trichomonascaceae</taxon>
        <taxon>Trichomonascus</taxon>
        <taxon>Trichomonascus ciferrii complex</taxon>
    </lineage>
</organism>
<keyword evidence="3" id="KW-1185">Reference proteome</keyword>
<evidence type="ECO:0000313" key="2">
    <source>
        <dbReference type="EMBL" id="KAA8913683.1"/>
    </source>
</evidence>
<dbReference type="AlphaFoldDB" id="A0A642V3Y9"/>
<dbReference type="Proteomes" id="UP000761534">
    <property type="component" value="Unassembled WGS sequence"/>
</dbReference>
<dbReference type="VEuPathDB" id="FungiDB:TRICI_003141"/>